<proteinExistence type="inferred from homology"/>
<protein>
    <submittedName>
        <fullName evidence="5">Phosphatidylinositol N-acetylglucosaminyltransferase subunit gpi15</fullName>
    </submittedName>
</protein>
<accession>A0A420I2Y4</accession>
<dbReference type="Proteomes" id="UP000286134">
    <property type="component" value="Unassembled WGS sequence"/>
</dbReference>
<sequence length="230" mass="26464">MLPNSVPHLRIRRPSPKTVEFIVSNSAATSLPIRILLAVTTTFRIVTSLFVLILLFYTYQLSSFNTALQPYTFTPEFLTIDYIKYQTQRFISSRLGQRCMHFALQLPIIILLPSSLFILYILSRRFHKTESLLVLRSLGVQTSSSSMIFGIGNTTRFIPTEKIQDILINEAFRGFEVRYYLIVVVEGEKELVVVFPGLSPRLDIVEKVWRGSRACLWEEADKNFIPNVHD</sequence>
<dbReference type="Pfam" id="PF10181">
    <property type="entry name" value="PIG-H"/>
    <property type="match status" value="1"/>
</dbReference>
<dbReference type="OrthoDB" id="6256716at2759"/>
<keyword evidence="5" id="KW-0808">Transferase</keyword>
<feature type="transmembrane region" description="Helical" evidence="3">
    <location>
        <begin position="35"/>
        <end position="59"/>
    </location>
</feature>
<gene>
    <name evidence="5" type="ORF">OnM2_021107</name>
</gene>
<organism evidence="5 6">
    <name type="scientific">Erysiphe neolycopersici</name>
    <dbReference type="NCBI Taxonomy" id="212602"/>
    <lineage>
        <taxon>Eukaryota</taxon>
        <taxon>Fungi</taxon>
        <taxon>Dikarya</taxon>
        <taxon>Ascomycota</taxon>
        <taxon>Pezizomycotina</taxon>
        <taxon>Leotiomycetes</taxon>
        <taxon>Erysiphales</taxon>
        <taxon>Erysiphaceae</taxon>
        <taxon>Erysiphe</taxon>
    </lineage>
</organism>
<keyword evidence="3" id="KW-0472">Membrane</keyword>
<evidence type="ECO:0000313" key="5">
    <source>
        <dbReference type="EMBL" id="RKF64043.1"/>
    </source>
</evidence>
<comment type="pathway">
    <text evidence="1">Glycolipid biosynthesis; glycosylphosphatidylinositol-anchor biosynthesis.</text>
</comment>
<dbReference type="GO" id="GO:0016757">
    <property type="term" value="F:glycosyltransferase activity"/>
    <property type="evidence" value="ECO:0007669"/>
    <property type="project" value="UniProtKB-KW"/>
</dbReference>
<evidence type="ECO:0000313" key="6">
    <source>
        <dbReference type="Proteomes" id="UP000286134"/>
    </source>
</evidence>
<dbReference type="PANTHER" id="PTHR15231">
    <property type="entry name" value="PHOSPHATIDYLINOSITOL N-ACETYLGLUCOSAMINYLTRANSFERASE SUBUNIT H"/>
    <property type="match status" value="1"/>
</dbReference>
<evidence type="ECO:0000256" key="3">
    <source>
        <dbReference type="SAM" id="Phobius"/>
    </source>
</evidence>
<keyword evidence="3" id="KW-0812">Transmembrane</keyword>
<dbReference type="PANTHER" id="PTHR15231:SF1">
    <property type="entry name" value="PHOSPHATIDYLINOSITOL N-ACETYLGLUCOSAMINYLTRANSFERASE SUBUNIT H"/>
    <property type="match status" value="1"/>
</dbReference>
<keyword evidence="6" id="KW-1185">Reference proteome</keyword>
<dbReference type="InterPro" id="IPR044215">
    <property type="entry name" value="PIG-H"/>
</dbReference>
<feature type="transmembrane region" description="Helical" evidence="3">
    <location>
        <begin position="102"/>
        <end position="122"/>
    </location>
</feature>
<keyword evidence="3" id="KW-1133">Transmembrane helix</keyword>
<dbReference type="GO" id="GO:0000506">
    <property type="term" value="C:glycosylphosphatidylinositol-N-acetylglucosaminyltransferase (GPI-GnT) complex"/>
    <property type="evidence" value="ECO:0007669"/>
    <property type="project" value="InterPro"/>
</dbReference>
<comment type="caution">
    <text evidence="5">The sequence shown here is derived from an EMBL/GenBank/DDBJ whole genome shotgun (WGS) entry which is preliminary data.</text>
</comment>
<reference evidence="5 6" key="1">
    <citation type="journal article" date="2018" name="BMC Genomics">
        <title>Comparative genome analyses reveal sequence features reflecting distinct modes of host-adaptation between dicot and monocot powdery mildew.</title>
        <authorList>
            <person name="Wu Y."/>
            <person name="Ma X."/>
            <person name="Pan Z."/>
            <person name="Kale S.D."/>
            <person name="Song Y."/>
            <person name="King H."/>
            <person name="Zhang Q."/>
            <person name="Presley C."/>
            <person name="Deng X."/>
            <person name="Wei C.I."/>
            <person name="Xiao S."/>
        </authorList>
    </citation>
    <scope>NUCLEOTIDE SEQUENCE [LARGE SCALE GENOMIC DNA]</scope>
    <source>
        <strain evidence="5">UMSG2</strain>
    </source>
</reference>
<dbReference type="InterPro" id="IPR019328">
    <property type="entry name" value="PIGH-H_dom"/>
</dbReference>
<name>A0A420I2Y4_9PEZI</name>
<dbReference type="EMBL" id="MCFK01002168">
    <property type="protein sequence ID" value="RKF64043.1"/>
    <property type="molecule type" value="Genomic_DNA"/>
</dbReference>
<dbReference type="AlphaFoldDB" id="A0A420I2Y4"/>
<evidence type="ECO:0000256" key="2">
    <source>
        <dbReference type="ARBA" id="ARBA00009610"/>
    </source>
</evidence>
<dbReference type="STRING" id="212602.A0A420I2Y4"/>
<evidence type="ECO:0000256" key="1">
    <source>
        <dbReference type="ARBA" id="ARBA00004687"/>
    </source>
</evidence>
<comment type="similarity">
    <text evidence="2">Belongs to the PIGH family.</text>
</comment>
<evidence type="ECO:0000259" key="4">
    <source>
        <dbReference type="Pfam" id="PF10181"/>
    </source>
</evidence>
<dbReference type="GO" id="GO:0006506">
    <property type="term" value="P:GPI anchor biosynthetic process"/>
    <property type="evidence" value="ECO:0007669"/>
    <property type="project" value="UniProtKB-UniPathway"/>
</dbReference>
<feature type="domain" description="Phosphatidylinositol N-acetylglucosaminyltransferase subunit H conserved" evidence="4">
    <location>
        <begin position="131"/>
        <end position="196"/>
    </location>
</feature>
<dbReference type="UniPathway" id="UPA00196"/>
<keyword evidence="5" id="KW-0328">Glycosyltransferase</keyword>